<dbReference type="InterPro" id="IPR029056">
    <property type="entry name" value="Ribokinase-like"/>
</dbReference>
<dbReference type="PANTHER" id="PTHR43085:SF15">
    <property type="entry name" value="2-DEHYDRO-3-DEOXYGLUCONOKINASE"/>
    <property type="match status" value="1"/>
</dbReference>
<organism evidence="5 6">
    <name type="scientific">Mailhella massiliensis</name>
    <dbReference type="NCBI Taxonomy" id="1903261"/>
    <lineage>
        <taxon>Bacteria</taxon>
        <taxon>Pseudomonadati</taxon>
        <taxon>Thermodesulfobacteriota</taxon>
        <taxon>Desulfovibrionia</taxon>
        <taxon>Desulfovibrionales</taxon>
        <taxon>Desulfovibrionaceae</taxon>
        <taxon>Mailhella</taxon>
    </lineage>
</organism>
<evidence type="ECO:0000259" key="4">
    <source>
        <dbReference type="Pfam" id="PF00294"/>
    </source>
</evidence>
<gene>
    <name evidence="5" type="ORF">K8W16_03650</name>
</gene>
<dbReference type="EMBL" id="DYZA01000068">
    <property type="protein sequence ID" value="HJD96725.1"/>
    <property type="molecule type" value="Genomic_DNA"/>
</dbReference>
<dbReference type="Pfam" id="PF00294">
    <property type="entry name" value="PfkB"/>
    <property type="match status" value="1"/>
</dbReference>
<evidence type="ECO:0000256" key="2">
    <source>
        <dbReference type="ARBA" id="ARBA00022679"/>
    </source>
</evidence>
<dbReference type="CDD" id="cd01166">
    <property type="entry name" value="KdgK"/>
    <property type="match status" value="1"/>
</dbReference>
<dbReference type="Proteomes" id="UP000698963">
    <property type="component" value="Unassembled WGS sequence"/>
</dbReference>
<comment type="caution">
    <text evidence="5">The sequence shown here is derived from an EMBL/GenBank/DDBJ whole genome shotgun (WGS) entry which is preliminary data.</text>
</comment>
<comment type="similarity">
    <text evidence="1">Belongs to the carbohydrate kinase PfkB family.</text>
</comment>
<dbReference type="Gene3D" id="3.40.1190.20">
    <property type="match status" value="1"/>
</dbReference>
<keyword evidence="3 5" id="KW-0418">Kinase</keyword>
<keyword evidence="2" id="KW-0808">Transferase</keyword>
<reference evidence="5" key="1">
    <citation type="journal article" date="2021" name="PeerJ">
        <title>Extensive microbial diversity within the chicken gut microbiome revealed by metagenomics and culture.</title>
        <authorList>
            <person name="Gilroy R."/>
            <person name="Ravi A."/>
            <person name="Getino M."/>
            <person name="Pursley I."/>
            <person name="Horton D.L."/>
            <person name="Alikhan N.F."/>
            <person name="Baker D."/>
            <person name="Gharbi K."/>
            <person name="Hall N."/>
            <person name="Watson M."/>
            <person name="Adriaenssens E.M."/>
            <person name="Foster-Nyarko E."/>
            <person name="Jarju S."/>
            <person name="Secka A."/>
            <person name="Antonio M."/>
            <person name="Oren A."/>
            <person name="Chaudhuri R.R."/>
            <person name="La Ragione R."/>
            <person name="Hildebrand F."/>
            <person name="Pallen M.J."/>
        </authorList>
    </citation>
    <scope>NUCLEOTIDE SEQUENCE</scope>
    <source>
        <strain evidence="5">ChiGjej2B2-19336</strain>
    </source>
</reference>
<dbReference type="GO" id="GO:0005829">
    <property type="term" value="C:cytosol"/>
    <property type="evidence" value="ECO:0007669"/>
    <property type="project" value="TreeGrafter"/>
</dbReference>
<evidence type="ECO:0000256" key="1">
    <source>
        <dbReference type="ARBA" id="ARBA00010688"/>
    </source>
</evidence>
<reference evidence="5" key="2">
    <citation type="submission" date="2021-09" db="EMBL/GenBank/DDBJ databases">
        <authorList>
            <person name="Gilroy R."/>
        </authorList>
    </citation>
    <scope>NUCLEOTIDE SEQUENCE</scope>
    <source>
        <strain evidence="5">ChiGjej2B2-19336</strain>
    </source>
</reference>
<dbReference type="InterPro" id="IPR050306">
    <property type="entry name" value="PfkB_Carbo_kinase"/>
</dbReference>
<feature type="domain" description="Carbohydrate kinase PfkB" evidence="4">
    <location>
        <begin position="9"/>
        <end position="313"/>
    </location>
</feature>
<protein>
    <submittedName>
        <fullName evidence="5">Sugar kinase</fullName>
    </submittedName>
</protein>
<dbReference type="PANTHER" id="PTHR43085">
    <property type="entry name" value="HEXOKINASE FAMILY MEMBER"/>
    <property type="match status" value="1"/>
</dbReference>
<dbReference type="GO" id="GO:0008673">
    <property type="term" value="F:2-dehydro-3-deoxygluconokinase activity"/>
    <property type="evidence" value="ECO:0007669"/>
    <property type="project" value="TreeGrafter"/>
</dbReference>
<dbReference type="GO" id="GO:0019698">
    <property type="term" value="P:D-galacturonate catabolic process"/>
    <property type="evidence" value="ECO:0007669"/>
    <property type="project" value="TreeGrafter"/>
</dbReference>
<dbReference type="PROSITE" id="PS00584">
    <property type="entry name" value="PFKB_KINASES_2"/>
    <property type="match status" value="1"/>
</dbReference>
<dbReference type="GO" id="GO:0006974">
    <property type="term" value="P:DNA damage response"/>
    <property type="evidence" value="ECO:0007669"/>
    <property type="project" value="TreeGrafter"/>
</dbReference>
<dbReference type="AlphaFoldDB" id="A0A921DQP8"/>
<dbReference type="InterPro" id="IPR002173">
    <property type="entry name" value="Carboh/pur_kinase_PfkB_CS"/>
</dbReference>
<dbReference type="RefSeq" id="WP_304121242.1">
    <property type="nucleotide sequence ID" value="NZ_DYZA01000068.1"/>
</dbReference>
<proteinExistence type="inferred from homology"/>
<evidence type="ECO:0000313" key="5">
    <source>
        <dbReference type="EMBL" id="HJD96725.1"/>
    </source>
</evidence>
<evidence type="ECO:0000313" key="6">
    <source>
        <dbReference type="Proteomes" id="UP000698963"/>
    </source>
</evidence>
<evidence type="ECO:0000256" key="3">
    <source>
        <dbReference type="ARBA" id="ARBA00022777"/>
    </source>
</evidence>
<sequence>MSQIRTWNVAVIGECMIELHKEGGHIVQTFGGDTLNTAAYLSRMCGNDVHVEYVSAVGASDTFSREMLEFWHSCGVHSALSQRIPGRLPGLYAIDVDASGERHFQYWRSEAAVRGCFETPDADGVLARLSGFDAVHLSGISLAVLYPESRERLLSAMERLAAQGVNISFDFNFRPHLWGAEPEKNSAPHYRRLSRVCRWVFLSPEELRAAGYSCEDSEDPAFYDALKELGAEEVIVKNGGKPCLILNNRTGETSLVPLGRMLEPRDTTAAGDSFTAAYLAAVHYGLSTREAVERAHRLASAVIMYPGAIIPAEVTPPVFADCQSVVTFTGNPLSSGREHIERTFP</sequence>
<accession>A0A921DQP8</accession>
<dbReference type="SUPFAM" id="SSF53613">
    <property type="entry name" value="Ribokinase-like"/>
    <property type="match status" value="1"/>
</dbReference>
<dbReference type="GO" id="GO:0042840">
    <property type="term" value="P:D-glucuronate catabolic process"/>
    <property type="evidence" value="ECO:0007669"/>
    <property type="project" value="TreeGrafter"/>
</dbReference>
<name>A0A921DQP8_9BACT</name>
<dbReference type="InterPro" id="IPR011611">
    <property type="entry name" value="PfkB_dom"/>
</dbReference>